<dbReference type="SUPFAM" id="SSF56112">
    <property type="entry name" value="Protein kinase-like (PK-like)"/>
    <property type="match status" value="1"/>
</dbReference>
<feature type="domain" description="Protein kinase" evidence="6">
    <location>
        <begin position="34"/>
        <end position="299"/>
    </location>
</feature>
<evidence type="ECO:0000313" key="7">
    <source>
        <dbReference type="EMBL" id="TKA68732.1"/>
    </source>
</evidence>
<dbReference type="GO" id="GO:0004674">
    <property type="term" value="F:protein serine/threonine kinase activity"/>
    <property type="evidence" value="ECO:0007669"/>
    <property type="project" value="UniProtKB-KW"/>
</dbReference>
<dbReference type="PANTHER" id="PTHR11909">
    <property type="entry name" value="CASEIN KINASE-RELATED"/>
    <property type="match status" value="1"/>
</dbReference>
<keyword evidence="5" id="KW-0808">Transferase</keyword>
<evidence type="ECO:0000256" key="2">
    <source>
        <dbReference type="ARBA" id="ARBA00022741"/>
    </source>
</evidence>
<dbReference type="SMART" id="SM00220">
    <property type="entry name" value="S_TKc"/>
    <property type="match status" value="1"/>
</dbReference>
<evidence type="ECO:0000256" key="5">
    <source>
        <dbReference type="RuleBase" id="RU000304"/>
    </source>
</evidence>
<dbReference type="PROSITE" id="PS00107">
    <property type="entry name" value="PROTEIN_KINASE_ATP"/>
    <property type="match status" value="1"/>
</dbReference>
<dbReference type="InterPro" id="IPR008271">
    <property type="entry name" value="Ser/Thr_kinase_AS"/>
</dbReference>
<accession>A0A4U0WY47</accession>
<dbReference type="STRING" id="329884.A0A4U0WY47"/>
<dbReference type="Pfam" id="PF00069">
    <property type="entry name" value="Pkinase"/>
    <property type="match status" value="1"/>
</dbReference>
<dbReference type="PROSITE" id="PS50011">
    <property type="entry name" value="PROTEIN_KINASE_DOM"/>
    <property type="match status" value="1"/>
</dbReference>
<dbReference type="GO" id="GO:0005524">
    <property type="term" value="F:ATP binding"/>
    <property type="evidence" value="ECO:0007669"/>
    <property type="project" value="UniProtKB-UniRule"/>
</dbReference>
<evidence type="ECO:0000313" key="8">
    <source>
        <dbReference type="Proteomes" id="UP000309340"/>
    </source>
</evidence>
<feature type="binding site" evidence="4">
    <location>
        <position position="63"/>
    </location>
    <ligand>
        <name>ATP</name>
        <dbReference type="ChEBI" id="CHEBI:30616"/>
    </ligand>
</feature>
<keyword evidence="5" id="KW-0723">Serine/threonine-protein kinase</keyword>
<comment type="caution">
    <text evidence="7">The sequence shown here is derived from an EMBL/GenBank/DDBJ whole genome shotgun (WGS) entry which is preliminary data.</text>
</comment>
<dbReference type="EMBL" id="NAJQ01000488">
    <property type="protein sequence ID" value="TKA68732.1"/>
    <property type="molecule type" value="Genomic_DNA"/>
</dbReference>
<protein>
    <recommendedName>
        <fullName evidence="1">non-specific serine/threonine protein kinase</fullName>
        <ecNumber evidence="1">2.7.11.1</ecNumber>
    </recommendedName>
</protein>
<evidence type="ECO:0000259" key="6">
    <source>
        <dbReference type="PROSITE" id="PS50011"/>
    </source>
</evidence>
<proteinExistence type="inferred from homology"/>
<dbReference type="InterPro" id="IPR017441">
    <property type="entry name" value="Protein_kinase_ATP_BS"/>
</dbReference>
<evidence type="ECO:0000256" key="4">
    <source>
        <dbReference type="PROSITE-ProRule" id="PRU10141"/>
    </source>
</evidence>
<keyword evidence="3 4" id="KW-0067">ATP-binding</keyword>
<keyword evidence="5" id="KW-0418">Kinase</keyword>
<evidence type="ECO:0000256" key="1">
    <source>
        <dbReference type="ARBA" id="ARBA00012513"/>
    </source>
</evidence>
<name>A0A4U0WY47_9PEZI</name>
<dbReference type="EC" id="2.7.11.1" evidence="1"/>
<evidence type="ECO:0000256" key="3">
    <source>
        <dbReference type="ARBA" id="ARBA00022840"/>
    </source>
</evidence>
<reference evidence="7 8" key="1">
    <citation type="submission" date="2017-03" db="EMBL/GenBank/DDBJ databases">
        <title>Genomes of endolithic fungi from Antarctica.</title>
        <authorList>
            <person name="Coleine C."/>
            <person name="Masonjones S."/>
            <person name="Stajich J.E."/>
        </authorList>
    </citation>
    <scope>NUCLEOTIDE SEQUENCE [LARGE SCALE GENOMIC DNA]</scope>
    <source>
        <strain evidence="7 8">CCFEE 5184</strain>
    </source>
</reference>
<dbReference type="OrthoDB" id="5800476at2759"/>
<keyword evidence="2 4" id="KW-0547">Nucleotide-binding</keyword>
<gene>
    <name evidence="7" type="ORF">B0A55_11271</name>
</gene>
<dbReference type="AlphaFoldDB" id="A0A4U0WY47"/>
<organism evidence="7 8">
    <name type="scientific">Friedmanniomyces simplex</name>
    <dbReference type="NCBI Taxonomy" id="329884"/>
    <lineage>
        <taxon>Eukaryota</taxon>
        <taxon>Fungi</taxon>
        <taxon>Dikarya</taxon>
        <taxon>Ascomycota</taxon>
        <taxon>Pezizomycotina</taxon>
        <taxon>Dothideomycetes</taxon>
        <taxon>Dothideomycetidae</taxon>
        <taxon>Mycosphaerellales</taxon>
        <taxon>Teratosphaeriaceae</taxon>
        <taxon>Friedmanniomyces</taxon>
    </lineage>
</organism>
<dbReference type="Proteomes" id="UP000309340">
    <property type="component" value="Unassembled WGS sequence"/>
</dbReference>
<dbReference type="InterPro" id="IPR050235">
    <property type="entry name" value="CK1_Ser-Thr_kinase"/>
</dbReference>
<dbReference type="PROSITE" id="PS00108">
    <property type="entry name" value="PROTEIN_KINASE_ST"/>
    <property type="match status" value="1"/>
</dbReference>
<dbReference type="CDD" id="cd14016">
    <property type="entry name" value="STKc_CK1"/>
    <property type="match status" value="1"/>
</dbReference>
<keyword evidence="8" id="KW-1185">Reference proteome</keyword>
<dbReference type="InterPro" id="IPR011009">
    <property type="entry name" value="Kinase-like_dom_sf"/>
</dbReference>
<sequence>MFKGEVIMPAQRFVSLSMDPFMEKLYDRPINGKYVLIQRLGKGGFGVVYLAKDIGNDQALALKLEHHSVDPSFLEEEARKYEAFQDAVGFPKVYWFGWHDDFRVMAFELLGPTLEDLFAYCGHRFSLKTTLLIVDQILVRLERLHFGGVIHRDIKPQNFLLGTGTNGSVIYVTDFGLADEYTISRVKAEEETPPRSHLVGTARFASIRGHQGQAQSPKDDLESLGYMMAFFARGRLPWQGLQAHGRGEKNRAVMEKKMATSVEQLCEELPEEFAQYMQEVKDIPDGVRPHYDELRHKFRRLAVREGVSTPTTRRKKNVISEFDSLKVLTFHYTEDPAQSENERQREQAFDDDIARAIRYKDVELKLVRNSDPATVAVTPGKFVMNS</sequence>
<dbReference type="InterPro" id="IPR000719">
    <property type="entry name" value="Prot_kinase_dom"/>
</dbReference>
<comment type="similarity">
    <text evidence="5">Belongs to the protein kinase superfamily.</text>
</comment>
<dbReference type="Gene3D" id="1.10.510.10">
    <property type="entry name" value="Transferase(Phosphotransferase) domain 1"/>
    <property type="match status" value="1"/>
</dbReference>